<dbReference type="InterPro" id="IPR036425">
    <property type="entry name" value="MoaB/Mog-like_dom_sf"/>
</dbReference>
<dbReference type="AlphaFoldDB" id="A0A1J5NQT8"/>
<dbReference type="GO" id="GO:0005829">
    <property type="term" value="C:cytosol"/>
    <property type="evidence" value="ECO:0007669"/>
    <property type="project" value="TreeGrafter"/>
</dbReference>
<comment type="pathway">
    <text evidence="2 9">Cofactor biosynthesis; molybdopterin biosynthesis.</text>
</comment>
<organism evidence="11 12">
    <name type="scientific">Neomoorella thermoacetica</name>
    <name type="common">Clostridium thermoaceticum</name>
    <dbReference type="NCBI Taxonomy" id="1525"/>
    <lineage>
        <taxon>Bacteria</taxon>
        <taxon>Bacillati</taxon>
        <taxon>Bacillota</taxon>
        <taxon>Clostridia</taxon>
        <taxon>Neomoorellales</taxon>
        <taxon>Neomoorellaceae</taxon>
        <taxon>Neomoorella</taxon>
    </lineage>
</organism>
<name>A0A1J5NQT8_NEOTH</name>
<gene>
    <name evidence="11" type="primary">moeA_1</name>
    <name evidence="11" type="ORF">MOTE_02070</name>
</gene>
<evidence type="ECO:0000313" key="12">
    <source>
        <dbReference type="Proteomes" id="UP000182811"/>
    </source>
</evidence>
<dbReference type="OrthoDB" id="9804758at2"/>
<dbReference type="EC" id="2.10.1.1" evidence="4 9"/>
<dbReference type="Pfam" id="PF00994">
    <property type="entry name" value="MoCF_biosynth"/>
    <property type="match status" value="1"/>
</dbReference>
<keyword evidence="9" id="KW-0479">Metal-binding</keyword>
<dbReference type="PANTHER" id="PTHR10192:SF5">
    <property type="entry name" value="GEPHYRIN"/>
    <property type="match status" value="1"/>
</dbReference>
<dbReference type="GO" id="GO:0046872">
    <property type="term" value="F:metal ion binding"/>
    <property type="evidence" value="ECO:0007669"/>
    <property type="project" value="UniProtKB-UniRule"/>
</dbReference>
<sequence>MTEATPPLSLEEGRELLLAGLKPVGRVKIRLAEAPGRILAEPVVAPRSFPPFPRSLVDGYALGPPLNSPEAPGAGGSGKTYRVVATVAAGNCPDVTLRPGRAAVIFTGARPPEGTVTVISGELAERRGDLVVVPELPRGRFLEAAGAEVAAGERVLAAGTELGPAEIGLLAALGLTEITVYRRPRVVLAASGSELMELLGPGGDCPGGRQAGGEVVSPGAGQVLAPGPRIYNSNFYALAAAARRDGARVIPLGPLADELVEQVEAYRKALEEGDILLTTGGAGGSTRDLTAAAFTGAGGEILFTAIRMRPGRRVIAARRRDKLFLGLPGNPPAALVAYYLLAAPVIRALGGREVLPATFPAVLTAAVDKPRPERAFIWARAWPGTTGWQVAPLPRLPGGIRAAIGANALIDLPAGLAPGAGEEVRVVLLAARGSQKGPPDAKQIEGVQS</sequence>
<evidence type="ECO:0000256" key="2">
    <source>
        <dbReference type="ARBA" id="ARBA00005046"/>
    </source>
</evidence>
<evidence type="ECO:0000256" key="1">
    <source>
        <dbReference type="ARBA" id="ARBA00002901"/>
    </source>
</evidence>
<dbReference type="SMART" id="SM00852">
    <property type="entry name" value="MoCF_biosynth"/>
    <property type="match status" value="1"/>
</dbReference>
<dbReference type="UniPathway" id="UPA00344"/>
<dbReference type="InterPro" id="IPR038987">
    <property type="entry name" value="MoeA-like"/>
</dbReference>
<evidence type="ECO:0000256" key="9">
    <source>
        <dbReference type="RuleBase" id="RU365090"/>
    </source>
</evidence>
<dbReference type="InterPro" id="IPR036135">
    <property type="entry name" value="MoeA_linker/N_sf"/>
</dbReference>
<comment type="catalytic activity">
    <reaction evidence="8">
        <text>adenylyl-molybdopterin + molybdate = Mo-molybdopterin + AMP + H(+)</text>
        <dbReference type="Rhea" id="RHEA:35047"/>
        <dbReference type="ChEBI" id="CHEBI:15378"/>
        <dbReference type="ChEBI" id="CHEBI:36264"/>
        <dbReference type="ChEBI" id="CHEBI:62727"/>
        <dbReference type="ChEBI" id="CHEBI:71302"/>
        <dbReference type="ChEBI" id="CHEBI:456215"/>
        <dbReference type="EC" id="2.10.1.1"/>
    </reaction>
</comment>
<dbReference type="Gene3D" id="3.90.105.10">
    <property type="entry name" value="Molybdopterin biosynthesis moea protein, domain 2"/>
    <property type="match status" value="1"/>
</dbReference>
<dbReference type="SUPFAM" id="SSF53218">
    <property type="entry name" value="Molybdenum cofactor biosynthesis proteins"/>
    <property type="match status" value="1"/>
</dbReference>
<dbReference type="CDD" id="cd00887">
    <property type="entry name" value="MoeA"/>
    <property type="match status" value="1"/>
</dbReference>
<evidence type="ECO:0000256" key="7">
    <source>
        <dbReference type="ARBA" id="ARBA00023150"/>
    </source>
</evidence>
<evidence type="ECO:0000256" key="3">
    <source>
        <dbReference type="ARBA" id="ARBA00010763"/>
    </source>
</evidence>
<dbReference type="InterPro" id="IPR036688">
    <property type="entry name" value="MoeA_C_domain_IV_sf"/>
</dbReference>
<dbReference type="SUPFAM" id="SSF63882">
    <property type="entry name" value="MoeA N-terminal region -like"/>
    <property type="match status" value="1"/>
</dbReference>
<keyword evidence="6 9" id="KW-0500">Molybdenum</keyword>
<keyword evidence="9 11" id="KW-0808">Transferase</keyword>
<dbReference type="InterPro" id="IPR005110">
    <property type="entry name" value="MoeA_linker/N"/>
</dbReference>
<accession>A0A1J5NQT8</accession>
<dbReference type="InterPro" id="IPR005111">
    <property type="entry name" value="MoeA_C_domain_IV"/>
</dbReference>
<dbReference type="EMBL" id="MDDC01000002">
    <property type="protein sequence ID" value="OIQ61138.1"/>
    <property type="molecule type" value="Genomic_DNA"/>
</dbReference>
<dbReference type="SUPFAM" id="SSF63867">
    <property type="entry name" value="MoeA C-terminal domain-like"/>
    <property type="match status" value="1"/>
</dbReference>
<evidence type="ECO:0000259" key="10">
    <source>
        <dbReference type="SMART" id="SM00852"/>
    </source>
</evidence>
<evidence type="ECO:0000256" key="4">
    <source>
        <dbReference type="ARBA" id="ARBA00013269"/>
    </source>
</evidence>
<dbReference type="Pfam" id="PF03453">
    <property type="entry name" value="MoeA_N"/>
    <property type="match status" value="1"/>
</dbReference>
<evidence type="ECO:0000256" key="8">
    <source>
        <dbReference type="ARBA" id="ARBA00047317"/>
    </source>
</evidence>
<dbReference type="Gene3D" id="3.40.980.10">
    <property type="entry name" value="MoaB/Mog-like domain"/>
    <property type="match status" value="1"/>
</dbReference>
<dbReference type="Proteomes" id="UP000182811">
    <property type="component" value="Unassembled WGS sequence"/>
</dbReference>
<dbReference type="GO" id="GO:0006777">
    <property type="term" value="P:Mo-molybdopterin cofactor biosynthetic process"/>
    <property type="evidence" value="ECO:0007669"/>
    <property type="project" value="UniProtKB-UniRule"/>
</dbReference>
<comment type="cofactor">
    <cofactor evidence="9">
        <name>Mg(2+)</name>
        <dbReference type="ChEBI" id="CHEBI:18420"/>
    </cofactor>
</comment>
<comment type="caution">
    <text evidence="11">The sequence shown here is derived from an EMBL/GenBank/DDBJ whole genome shotgun (WGS) entry which is preliminary data.</text>
</comment>
<feature type="domain" description="MoaB/Mog" evidence="10">
    <location>
        <begin position="154"/>
        <end position="348"/>
    </location>
</feature>
<dbReference type="InterPro" id="IPR001453">
    <property type="entry name" value="MoaB/Mog_dom"/>
</dbReference>
<dbReference type="Gene3D" id="2.170.190.11">
    <property type="entry name" value="Molybdopterin biosynthesis moea protein, domain 3"/>
    <property type="match status" value="1"/>
</dbReference>
<dbReference type="GO" id="GO:0061599">
    <property type="term" value="F:molybdopterin molybdotransferase activity"/>
    <property type="evidence" value="ECO:0007669"/>
    <property type="project" value="UniProtKB-UniRule"/>
</dbReference>
<keyword evidence="7 9" id="KW-0501">Molybdenum cofactor biosynthesis</keyword>
<comment type="similarity">
    <text evidence="3 9">Belongs to the MoeA family.</text>
</comment>
<evidence type="ECO:0000313" key="11">
    <source>
        <dbReference type="EMBL" id="OIQ61138.1"/>
    </source>
</evidence>
<evidence type="ECO:0000256" key="6">
    <source>
        <dbReference type="ARBA" id="ARBA00022505"/>
    </source>
</evidence>
<dbReference type="Gene3D" id="2.40.340.10">
    <property type="entry name" value="MoeA, C-terminal, domain IV"/>
    <property type="match status" value="1"/>
</dbReference>
<keyword evidence="9" id="KW-0460">Magnesium</keyword>
<comment type="function">
    <text evidence="1 9">Catalyzes the insertion of molybdate into adenylated molybdopterin with the concomitant release of AMP.</text>
</comment>
<dbReference type="PANTHER" id="PTHR10192">
    <property type="entry name" value="MOLYBDOPTERIN BIOSYNTHESIS PROTEIN"/>
    <property type="match status" value="1"/>
</dbReference>
<protein>
    <recommendedName>
        <fullName evidence="5 9">Molybdopterin molybdenumtransferase</fullName>
        <ecNumber evidence="4 9">2.10.1.1</ecNumber>
    </recommendedName>
</protein>
<evidence type="ECO:0000256" key="5">
    <source>
        <dbReference type="ARBA" id="ARBA00021108"/>
    </source>
</evidence>
<dbReference type="Pfam" id="PF03454">
    <property type="entry name" value="MoeA_C"/>
    <property type="match status" value="1"/>
</dbReference>
<proteinExistence type="inferred from homology"/>
<reference evidence="11 12" key="1">
    <citation type="submission" date="2016-08" db="EMBL/GenBank/DDBJ databases">
        <title>Genome-based comparison of Moorella thermoacetic strains.</title>
        <authorList>
            <person name="Poehlein A."/>
            <person name="Bengelsdorf F.R."/>
            <person name="Esser C."/>
            <person name="Duerre P."/>
            <person name="Daniel R."/>
        </authorList>
    </citation>
    <scope>NUCLEOTIDE SEQUENCE [LARGE SCALE GENOMIC DNA]</scope>
    <source>
        <strain evidence="11 12">DSM 21394</strain>
    </source>
</reference>